<keyword evidence="1" id="KW-0472">Membrane</keyword>
<proteinExistence type="predicted"/>
<organism evidence="2">
    <name type="scientific">Salix viminalis</name>
    <name type="common">Common osier</name>
    <name type="synonym">Basket willow</name>
    <dbReference type="NCBI Taxonomy" id="40686"/>
    <lineage>
        <taxon>Eukaryota</taxon>
        <taxon>Viridiplantae</taxon>
        <taxon>Streptophyta</taxon>
        <taxon>Embryophyta</taxon>
        <taxon>Tracheophyta</taxon>
        <taxon>Spermatophyta</taxon>
        <taxon>Magnoliopsida</taxon>
        <taxon>eudicotyledons</taxon>
        <taxon>Gunneridae</taxon>
        <taxon>Pentapetalae</taxon>
        <taxon>rosids</taxon>
        <taxon>fabids</taxon>
        <taxon>Malpighiales</taxon>
        <taxon>Salicaceae</taxon>
        <taxon>Saliceae</taxon>
        <taxon>Salix</taxon>
    </lineage>
</organism>
<feature type="transmembrane region" description="Helical" evidence="1">
    <location>
        <begin position="120"/>
        <end position="139"/>
    </location>
</feature>
<dbReference type="AlphaFoldDB" id="A0A6N2MAP7"/>
<protein>
    <submittedName>
        <fullName evidence="2">Uncharacterized protein</fullName>
    </submittedName>
</protein>
<keyword evidence="1" id="KW-0812">Transmembrane</keyword>
<accession>A0A6N2MAP7</accession>
<dbReference type="EMBL" id="CAADRP010001739">
    <property type="protein sequence ID" value="VFU50725.1"/>
    <property type="molecule type" value="Genomic_DNA"/>
</dbReference>
<keyword evidence="1" id="KW-1133">Transmembrane helix</keyword>
<gene>
    <name evidence="2" type="ORF">SVIM_LOCUS339041</name>
</gene>
<name>A0A6N2MAP7_SALVM</name>
<evidence type="ECO:0000313" key="2">
    <source>
        <dbReference type="EMBL" id="VFU50725.1"/>
    </source>
</evidence>
<evidence type="ECO:0000256" key="1">
    <source>
        <dbReference type="SAM" id="Phobius"/>
    </source>
</evidence>
<sequence length="158" mass="18843">MEDGRGKEWNWTRSHCNYSKNGVKILQRNGSLQPVFHQQGELRSGSESTYLSFNHNPISFLEGFKSSRYGMKSFGCKRTVLWRMKEFSQKRKEVTSQYLPKFLIRSGIKFLPFMCKKSAFVIRFPEIFFQFLLAAFIHLHHTPRTPKEFKLQVWRQLR</sequence>
<reference evidence="2" key="1">
    <citation type="submission" date="2019-03" db="EMBL/GenBank/DDBJ databases">
        <authorList>
            <person name="Mank J."/>
            <person name="Almeida P."/>
        </authorList>
    </citation>
    <scope>NUCLEOTIDE SEQUENCE</scope>
    <source>
        <strain evidence="2">78183</strain>
    </source>
</reference>